<dbReference type="AlphaFoldDB" id="A0AA45R1V1"/>
<dbReference type="Pfam" id="PF14428">
    <property type="entry name" value="DddA-like"/>
    <property type="match status" value="1"/>
</dbReference>
<sequence>MDGPHGTPVLDRIAKLREELPPPVVPGKGQKTDGRWFDGNGAVRDSVSGKDADSEEAWRLLRESGIPLPRPPVVAHAEMKVAAAMRRLNVRHAVLVITNVPCDERWSCENLLPAVLPVGCSLSVHGPGYQRTFHGRTPKW</sequence>
<protein>
    <submittedName>
        <fullName evidence="2">Uncharacterized protein</fullName>
    </submittedName>
</protein>
<proteinExistence type="predicted"/>
<evidence type="ECO:0000256" key="1">
    <source>
        <dbReference type="SAM" id="MobiDB-lite"/>
    </source>
</evidence>
<evidence type="ECO:0000313" key="2">
    <source>
        <dbReference type="EMBL" id="QUF01815.1"/>
    </source>
</evidence>
<dbReference type="InterPro" id="IPR032724">
    <property type="entry name" value="SCP1.201-like"/>
</dbReference>
<accession>A0AA45R1V1</accession>
<feature type="region of interest" description="Disordered" evidence="1">
    <location>
        <begin position="20"/>
        <end position="49"/>
    </location>
</feature>
<evidence type="ECO:0000313" key="3">
    <source>
        <dbReference type="Proteomes" id="UP000677152"/>
    </source>
</evidence>
<reference evidence="2" key="1">
    <citation type="submission" date="2021-04" db="EMBL/GenBank/DDBJ databases">
        <title>Genomic sequence of Actinosynnema pretiosum subsp. pretiosum ATCC 31280 (C-14919).</title>
        <authorList>
            <person name="Bai L."/>
            <person name="Wang X."/>
            <person name="Xiao Y."/>
        </authorList>
    </citation>
    <scope>NUCLEOTIDE SEQUENCE</scope>
    <source>
        <strain evidence="2">ATCC 31280</strain>
    </source>
</reference>
<organism evidence="2 3">
    <name type="scientific">Actinosynnema pretiosum subsp. pretiosum</name>
    <dbReference type="NCBI Taxonomy" id="103721"/>
    <lineage>
        <taxon>Bacteria</taxon>
        <taxon>Bacillati</taxon>
        <taxon>Actinomycetota</taxon>
        <taxon>Actinomycetes</taxon>
        <taxon>Pseudonocardiales</taxon>
        <taxon>Pseudonocardiaceae</taxon>
        <taxon>Actinosynnema</taxon>
    </lineage>
</organism>
<dbReference type="EMBL" id="CP073249">
    <property type="protein sequence ID" value="QUF01815.1"/>
    <property type="molecule type" value="Genomic_DNA"/>
</dbReference>
<dbReference type="Proteomes" id="UP000677152">
    <property type="component" value="Chromosome"/>
</dbReference>
<gene>
    <name evidence="2" type="ORF">KCV87_19945</name>
</gene>
<name>A0AA45R1V1_9PSEU</name>